<dbReference type="Gene3D" id="3.40.50.1390">
    <property type="entry name" value="Resolvase, N-terminal catalytic domain"/>
    <property type="match status" value="1"/>
</dbReference>
<dbReference type="CDD" id="cd03768">
    <property type="entry name" value="SR_ResInv"/>
    <property type="match status" value="1"/>
</dbReference>
<comment type="caution">
    <text evidence="6">The sequence shown here is derived from an EMBL/GenBank/DDBJ whole genome shotgun (WGS) entry which is preliminary data.</text>
</comment>
<dbReference type="InterPro" id="IPR006118">
    <property type="entry name" value="Recombinase_CS"/>
</dbReference>
<evidence type="ECO:0000256" key="4">
    <source>
        <dbReference type="ARBA" id="ARBA00023172"/>
    </source>
</evidence>
<keyword evidence="7" id="KW-1185">Reference proteome</keyword>
<comment type="similarity">
    <text evidence="1">Belongs to the site-specific recombinase resolvase family.</text>
</comment>
<dbReference type="InterPro" id="IPR050639">
    <property type="entry name" value="SSR_resolvase"/>
</dbReference>
<dbReference type="SMART" id="SM00857">
    <property type="entry name" value="Resolvase"/>
    <property type="match status" value="1"/>
</dbReference>
<name>A0ABU4B4U2_9NOCA</name>
<evidence type="ECO:0000256" key="2">
    <source>
        <dbReference type="ARBA" id="ARBA00022908"/>
    </source>
</evidence>
<keyword evidence="3" id="KW-0238">DNA-binding</keyword>
<evidence type="ECO:0000313" key="7">
    <source>
        <dbReference type="Proteomes" id="UP001185899"/>
    </source>
</evidence>
<dbReference type="InterPro" id="IPR006119">
    <property type="entry name" value="Resolv_N"/>
</dbReference>
<reference evidence="6 7" key="1">
    <citation type="submission" date="2023-10" db="EMBL/GenBank/DDBJ databases">
        <title>Development of a sustainable strategy for remediation of hydrocarbon-contaminated territories based on the waste exchange concept.</title>
        <authorList>
            <person name="Krivoruchko A."/>
        </authorList>
    </citation>
    <scope>NUCLEOTIDE SEQUENCE [LARGE SCALE GENOMIC DNA]</scope>
    <source>
        <strain evidence="6 7">IEGM 1322</strain>
    </source>
</reference>
<evidence type="ECO:0000313" key="6">
    <source>
        <dbReference type="EMBL" id="MDV6233502.1"/>
    </source>
</evidence>
<evidence type="ECO:0000256" key="1">
    <source>
        <dbReference type="ARBA" id="ARBA00009913"/>
    </source>
</evidence>
<feature type="domain" description="Resolvase/invertase-type recombinase catalytic" evidence="5">
    <location>
        <begin position="4"/>
        <end position="140"/>
    </location>
</feature>
<dbReference type="RefSeq" id="WP_032390479.1">
    <property type="nucleotide sequence ID" value="NZ_JAWLKE010000011.1"/>
</dbReference>
<dbReference type="SUPFAM" id="SSF53041">
    <property type="entry name" value="Resolvase-like"/>
    <property type="match status" value="1"/>
</dbReference>
<protein>
    <submittedName>
        <fullName evidence="6">Recombinase family protein</fullName>
    </submittedName>
</protein>
<dbReference type="Pfam" id="PF00239">
    <property type="entry name" value="Resolvase"/>
    <property type="match status" value="1"/>
</dbReference>
<accession>A0ABU4B4U2</accession>
<sequence length="206" mass="22549">MDENLIGYARCSTRGQDLRAQRTALRKMGVDTGNIYTDRGYTGRNRERPGLTEALAAVGEGDTLVVTKLDRLGRSVTDLNAIVTELDAKGARLIYGGQVYSPGDPSSKMFFTVLGAMAEFEADLTRARTREGVAIAKEQGRMTGRKPKLTALQHERILKDYESGEFGAVKLMELYGLSRSAVYAALIRAREQRDGAPTPRATTARS</sequence>
<dbReference type="EMBL" id="JAWLKE010000011">
    <property type="protein sequence ID" value="MDV6233502.1"/>
    <property type="molecule type" value="Genomic_DNA"/>
</dbReference>
<keyword evidence="4" id="KW-0233">DNA recombination</keyword>
<gene>
    <name evidence="6" type="ORF">R3P95_23345</name>
</gene>
<dbReference type="PROSITE" id="PS00398">
    <property type="entry name" value="RECOMBINASES_2"/>
    <property type="match status" value="1"/>
</dbReference>
<dbReference type="PROSITE" id="PS51736">
    <property type="entry name" value="RECOMBINASES_3"/>
    <property type="match status" value="1"/>
</dbReference>
<dbReference type="Proteomes" id="UP001185899">
    <property type="component" value="Unassembled WGS sequence"/>
</dbReference>
<organism evidence="6 7">
    <name type="scientific">Rhodococcus cercidiphylli</name>
    <dbReference type="NCBI Taxonomy" id="489916"/>
    <lineage>
        <taxon>Bacteria</taxon>
        <taxon>Bacillati</taxon>
        <taxon>Actinomycetota</taxon>
        <taxon>Actinomycetes</taxon>
        <taxon>Mycobacteriales</taxon>
        <taxon>Nocardiaceae</taxon>
        <taxon>Rhodococcus</taxon>
    </lineage>
</organism>
<proteinExistence type="inferred from homology"/>
<dbReference type="PANTHER" id="PTHR30461:SF26">
    <property type="entry name" value="RESOLVASE HOMOLOG YNEB"/>
    <property type="match status" value="1"/>
</dbReference>
<dbReference type="InterPro" id="IPR036162">
    <property type="entry name" value="Resolvase-like_N_sf"/>
</dbReference>
<dbReference type="PANTHER" id="PTHR30461">
    <property type="entry name" value="DNA-INVERTASE FROM LAMBDOID PROPHAGE"/>
    <property type="match status" value="1"/>
</dbReference>
<evidence type="ECO:0000256" key="3">
    <source>
        <dbReference type="ARBA" id="ARBA00023125"/>
    </source>
</evidence>
<keyword evidence="2" id="KW-0229">DNA integration</keyword>
<evidence type="ECO:0000259" key="5">
    <source>
        <dbReference type="PROSITE" id="PS51736"/>
    </source>
</evidence>